<proteinExistence type="predicted"/>
<name>A0ABQ9JBH5_9CUCU</name>
<dbReference type="EMBL" id="JAPWTJ010000893">
    <property type="protein sequence ID" value="KAJ8974993.1"/>
    <property type="molecule type" value="Genomic_DNA"/>
</dbReference>
<gene>
    <name evidence="1" type="ORF">NQ317_013492</name>
</gene>
<evidence type="ECO:0000313" key="2">
    <source>
        <dbReference type="Proteomes" id="UP001162164"/>
    </source>
</evidence>
<protein>
    <recommendedName>
        <fullName evidence="3">DDE Tnp4 domain-containing protein</fullName>
    </recommendedName>
</protein>
<feature type="non-terminal residue" evidence="1">
    <location>
        <position position="159"/>
    </location>
</feature>
<sequence length="159" mass="18664">MEQISKYQDADMQNIKIDEVVVIVGYIIRNYFLTPLVNPRLQAEQLYNESHIRTRNVIERCFGVWKRRFLGSSLWHETKIGYCITNYSGHSNSPHIAKNMNEPEPPLPEDINQEELNYLIGTGNIEDVPNINENVNESINNRLFFQTLRCELGKYTKFR</sequence>
<dbReference type="Proteomes" id="UP001162164">
    <property type="component" value="Unassembled WGS sequence"/>
</dbReference>
<evidence type="ECO:0000313" key="1">
    <source>
        <dbReference type="EMBL" id="KAJ8974993.1"/>
    </source>
</evidence>
<reference evidence="1" key="1">
    <citation type="journal article" date="2023" name="Insect Mol. Biol.">
        <title>Genome sequencing provides insights into the evolution of gene families encoding plant cell wall-degrading enzymes in longhorned beetles.</title>
        <authorList>
            <person name="Shin N.R."/>
            <person name="Okamura Y."/>
            <person name="Kirsch R."/>
            <person name="Pauchet Y."/>
        </authorList>
    </citation>
    <scope>NUCLEOTIDE SEQUENCE</scope>
    <source>
        <strain evidence="1">MMC_N1</strain>
    </source>
</reference>
<keyword evidence="2" id="KW-1185">Reference proteome</keyword>
<accession>A0ABQ9JBH5</accession>
<comment type="caution">
    <text evidence="1">The sequence shown here is derived from an EMBL/GenBank/DDBJ whole genome shotgun (WGS) entry which is preliminary data.</text>
</comment>
<evidence type="ECO:0008006" key="3">
    <source>
        <dbReference type="Google" id="ProtNLM"/>
    </source>
</evidence>
<organism evidence="1 2">
    <name type="scientific">Molorchus minor</name>
    <dbReference type="NCBI Taxonomy" id="1323400"/>
    <lineage>
        <taxon>Eukaryota</taxon>
        <taxon>Metazoa</taxon>
        <taxon>Ecdysozoa</taxon>
        <taxon>Arthropoda</taxon>
        <taxon>Hexapoda</taxon>
        <taxon>Insecta</taxon>
        <taxon>Pterygota</taxon>
        <taxon>Neoptera</taxon>
        <taxon>Endopterygota</taxon>
        <taxon>Coleoptera</taxon>
        <taxon>Polyphaga</taxon>
        <taxon>Cucujiformia</taxon>
        <taxon>Chrysomeloidea</taxon>
        <taxon>Cerambycidae</taxon>
        <taxon>Lamiinae</taxon>
        <taxon>Monochamini</taxon>
        <taxon>Molorchus</taxon>
    </lineage>
</organism>